<accession>A0A1J5SWZ7</accession>
<feature type="transmembrane region" description="Helical" evidence="1">
    <location>
        <begin position="55"/>
        <end position="73"/>
    </location>
</feature>
<proteinExistence type="predicted"/>
<name>A0A1J5SWZ7_9ZZZZ</name>
<dbReference type="EMBL" id="MLJW01000015">
    <property type="protein sequence ID" value="OIR13098.1"/>
    <property type="molecule type" value="Genomic_DNA"/>
</dbReference>
<keyword evidence="1" id="KW-0472">Membrane</keyword>
<evidence type="ECO:0000313" key="2">
    <source>
        <dbReference type="EMBL" id="OIR13098.1"/>
    </source>
</evidence>
<reference evidence="2" key="1">
    <citation type="submission" date="2016-10" db="EMBL/GenBank/DDBJ databases">
        <title>Sequence of Gallionella enrichment culture.</title>
        <authorList>
            <person name="Poehlein A."/>
            <person name="Muehling M."/>
            <person name="Daniel R."/>
        </authorList>
    </citation>
    <scope>NUCLEOTIDE SEQUENCE</scope>
</reference>
<dbReference type="Pfam" id="PF20221">
    <property type="entry name" value="DUF6580"/>
    <property type="match status" value="1"/>
</dbReference>
<feature type="transmembrane region" description="Helical" evidence="1">
    <location>
        <begin position="88"/>
        <end position="105"/>
    </location>
</feature>
<comment type="caution">
    <text evidence="2">The sequence shown here is derived from an EMBL/GenBank/DDBJ whole genome shotgun (WGS) entry which is preliminary data.</text>
</comment>
<keyword evidence="1" id="KW-1133">Transmembrane helix</keyword>
<feature type="transmembrane region" description="Helical" evidence="1">
    <location>
        <begin position="112"/>
        <end position="134"/>
    </location>
</feature>
<feature type="transmembrane region" description="Helical" evidence="1">
    <location>
        <begin position="161"/>
        <end position="180"/>
    </location>
</feature>
<protein>
    <submittedName>
        <fullName evidence="2">Uncharacterized protein</fullName>
    </submittedName>
</protein>
<dbReference type="AlphaFoldDB" id="A0A1J5SWZ7"/>
<sequence>MKATSRIILFTLLLVALTTISKLLFAAKLEWSGFSPIIAIALFSGMIVKDKSKSFLYPLFALLISDIVIELLYRMDLFPFAGLYKYQWLNYSFLLLITLIGWALQGKNYGRILAGVFAGPTLFFLVSNTVVWAGHGGYQRPMNFAGYLLCLEDGLPFYKNALIATLIYLPVLIVAYNLIVKRISAFTLA</sequence>
<evidence type="ECO:0000256" key="1">
    <source>
        <dbReference type="SAM" id="Phobius"/>
    </source>
</evidence>
<keyword evidence="1" id="KW-0812">Transmembrane</keyword>
<dbReference type="InterPro" id="IPR046487">
    <property type="entry name" value="DUF6580"/>
</dbReference>
<gene>
    <name evidence="2" type="ORF">GALL_54820</name>
</gene>
<feature type="transmembrane region" description="Helical" evidence="1">
    <location>
        <begin position="31"/>
        <end position="48"/>
    </location>
</feature>
<organism evidence="2">
    <name type="scientific">mine drainage metagenome</name>
    <dbReference type="NCBI Taxonomy" id="410659"/>
    <lineage>
        <taxon>unclassified sequences</taxon>
        <taxon>metagenomes</taxon>
        <taxon>ecological metagenomes</taxon>
    </lineage>
</organism>